<protein>
    <submittedName>
        <fullName evidence="1">Uncharacterized protein</fullName>
    </submittedName>
</protein>
<gene>
    <name evidence="1" type="ORF">DB44_DA00270</name>
</gene>
<accession>A0A0C1HAC1</accession>
<comment type="caution">
    <text evidence="1">The sequence shown here is derived from an EMBL/GenBank/DDBJ whole genome shotgun (WGS) entry which is preliminary data.</text>
</comment>
<sequence length="634" mass="75903">MQNRALGEFMVWRSLDFYSLNDLDQKIVDQLELYLHQRETRLAHQILNAIPSTNLETFSPILSQEGGILKLSDAVEGITKKVRTFVKTDTQRVDQGQDRKFRQHINHVLWEFTEVLEGCVVELFQQIKQVRVDRWHRSIFKAVYAIKNILIHYIEDLAWAVRRLEKPLKEYFQYCNAKLTLFNHWMLGWQSFVDPQIAKNLNQSEIFLKKEYQAFETCYQNYIQISIKIEFDLEEMKTFQAFAQLGIAEQNLYVDVFRLLKTLEQNSKPKDLLSQETIRSLKNIANFDTIEDVLKKYHKILKKAFFDSSLAWKKLDKDEDSVKEKSEELKNSVYHYQYELQQLLKTIGHYRTFLLKTDPDPYVGSRWGFSEWIVSPEPIRAKKLMHLMYFLDELNKGYEKLFKAFERDKLTLQLLENKAHEVIEKLLHEMEQPLISRSMMQNRALQLISQLQLCDEIGSDQLEIISYFDGILAKAMREDWKYHVLHGFPAFHEIYWQHKGLGEFTHDPAHAFRVERFQLLIDRVEGWMKKGEFYVHTYEVELDKNDIKTYLQDFLAIVQRTEKEKSLDPFLDETVDRLKQQFLEYRYLFGQFLFNIQIKDIDGQYRNKFLFIEQYFESIENLLFELKMSWEGKS</sequence>
<evidence type="ECO:0000313" key="2">
    <source>
        <dbReference type="Proteomes" id="UP000031465"/>
    </source>
</evidence>
<dbReference type="AlphaFoldDB" id="A0A0C1HAC1"/>
<reference evidence="1 2" key="1">
    <citation type="journal article" date="2014" name="Mol. Biol. Evol.">
        <title>Massive expansion of Ubiquitination-related gene families within the Chlamydiae.</title>
        <authorList>
            <person name="Domman D."/>
            <person name="Collingro A."/>
            <person name="Lagkouvardos I."/>
            <person name="Gehre L."/>
            <person name="Weinmaier T."/>
            <person name="Rattei T."/>
            <person name="Subtil A."/>
            <person name="Horn M."/>
        </authorList>
    </citation>
    <scope>NUCLEOTIDE SEQUENCE [LARGE SCALE GENOMIC DNA]</scope>
    <source>
        <strain evidence="1 2">EI2</strain>
    </source>
</reference>
<name>A0A0C1HAC1_9BACT</name>
<dbReference type="Proteomes" id="UP000031465">
    <property type="component" value="Unassembled WGS sequence"/>
</dbReference>
<proteinExistence type="predicted"/>
<dbReference type="EMBL" id="JSAN01000073">
    <property type="protein sequence ID" value="KIC71773.1"/>
    <property type="molecule type" value="Genomic_DNA"/>
</dbReference>
<dbReference type="PATRIC" id="fig|362787.3.peg.1225"/>
<evidence type="ECO:0000313" key="1">
    <source>
        <dbReference type="EMBL" id="KIC71773.1"/>
    </source>
</evidence>
<organism evidence="1 2">
    <name type="scientific">Candidatus Protochlamydia amoebophila</name>
    <dbReference type="NCBI Taxonomy" id="362787"/>
    <lineage>
        <taxon>Bacteria</taxon>
        <taxon>Pseudomonadati</taxon>
        <taxon>Chlamydiota</taxon>
        <taxon>Chlamydiia</taxon>
        <taxon>Parachlamydiales</taxon>
        <taxon>Parachlamydiaceae</taxon>
        <taxon>Candidatus Protochlamydia</taxon>
    </lineage>
</organism>